<dbReference type="AlphaFoldDB" id="A0ABD2G654"/>
<organism evidence="14 15">
    <name type="scientific">Pagothenia borchgrevinki</name>
    <name type="common">Bald rockcod</name>
    <name type="synonym">Trematomus borchgrevinki</name>
    <dbReference type="NCBI Taxonomy" id="8213"/>
    <lineage>
        <taxon>Eukaryota</taxon>
        <taxon>Metazoa</taxon>
        <taxon>Chordata</taxon>
        <taxon>Craniata</taxon>
        <taxon>Vertebrata</taxon>
        <taxon>Euteleostomi</taxon>
        <taxon>Actinopterygii</taxon>
        <taxon>Neopterygii</taxon>
        <taxon>Teleostei</taxon>
        <taxon>Neoteleostei</taxon>
        <taxon>Acanthomorphata</taxon>
        <taxon>Eupercaria</taxon>
        <taxon>Perciformes</taxon>
        <taxon>Notothenioidei</taxon>
        <taxon>Nototheniidae</taxon>
        <taxon>Pagothenia</taxon>
    </lineage>
</organism>
<feature type="domain" description="Fibronectin type-III" evidence="13">
    <location>
        <begin position="467"/>
        <end position="561"/>
    </location>
</feature>
<feature type="domain" description="Fibronectin type-III" evidence="13">
    <location>
        <begin position="148"/>
        <end position="262"/>
    </location>
</feature>
<dbReference type="PANTHER" id="PTHR48423">
    <property type="entry name" value="INTERLEUKIN-27 RECEPTOR SUBUNIT ALPHA"/>
    <property type="match status" value="1"/>
</dbReference>
<gene>
    <name evidence="14" type="ORF">OYC64_008833</name>
</gene>
<comment type="similarity">
    <text evidence="2">Belongs to the type I cytokine receptor family. Type 2 subfamily.</text>
</comment>
<accession>A0ABD2G654</accession>
<dbReference type="Proteomes" id="UP001619887">
    <property type="component" value="Unassembled WGS sequence"/>
</dbReference>
<feature type="transmembrane region" description="Helical" evidence="11">
    <location>
        <begin position="565"/>
        <end position="586"/>
    </location>
</feature>
<dbReference type="PANTHER" id="PTHR48423:SF1">
    <property type="entry name" value="INTERLEUKIN-27 RECEPTOR SUBUNIT ALPHA"/>
    <property type="match status" value="1"/>
</dbReference>
<keyword evidence="8" id="KW-0675">Receptor</keyword>
<dbReference type="GO" id="GO:0005886">
    <property type="term" value="C:plasma membrane"/>
    <property type="evidence" value="ECO:0007669"/>
    <property type="project" value="UniProtKB-ARBA"/>
</dbReference>
<reference evidence="14 15" key="2">
    <citation type="journal article" date="2024" name="G3 (Bethesda)">
        <title>The genome of the cryopelagic Antarctic bald notothen, Trematomus borchgrevinki.</title>
        <authorList>
            <person name="Rayamajhi N."/>
            <person name="Rivera-Colon A.G."/>
            <person name="Minhas B.F."/>
            <person name="Cheng C.C."/>
            <person name="Catchen J.M."/>
        </authorList>
    </citation>
    <scope>NUCLEOTIDE SEQUENCE [LARGE SCALE GENOMIC DNA]</scope>
    <source>
        <strain evidence="14">AGRC-2024</strain>
    </source>
</reference>
<dbReference type="CDD" id="cd00063">
    <property type="entry name" value="FN3"/>
    <property type="match status" value="2"/>
</dbReference>
<comment type="caution">
    <text evidence="14">The sequence shown here is derived from an EMBL/GenBank/DDBJ whole genome shotgun (WGS) entry which is preliminary data.</text>
</comment>
<keyword evidence="4 12" id="KW-0732">Signal</keyword>
<proteinExistence type="inferred from homology"/>
<feature type="compositionally biased region" description="Polar residues" evidence="10">
    <location>
        <begin position="778"/>
        <end position="800"/>
    </location>
</feature>
<dbReference type="InterPro" id="IPR036116">
    <property type="entry name" value="FN3_sf"/>
</dbReference>
<keyword evidence="6 11" id="KW-1133">Transmembrane helix</keyword>
<dbReference type="EMBL" id="JBIYXZ010002082">
    <property type="protein sequence ID" value="KAL3049454.1"/>
    <property type="molecule type" value="Genomic_DNA"/>
</dbReference>
<keyword evidence="5" id="KW-0677">Repeat</keyword>
<evidence type="ECO:0000256" key="12">
    <source>
        <dbReference type="SAM" id="SignalP"/>
    </source>
</evidence>
<evidence type="ECO:0000256" key="7">
    <source>
        <dbReference type="ARBA" id="ARBA00023136"/>
    </source>
</evidence>
<name>A0ABD2G654_PAGBO</name>
<keyword evidence="15" id="KW-1185">Reference proteome</keyword>
<evidence type="ECO:0000256" key="2">
    <source>
        <dbReference type="ARBA" id="ARBA00008921"/>
    </source>
</evidence>
<dbReference type="Gene3D" id="2.60.40.10">
    <property type="entry name" value="Immunoglobulins"/>
    <property type="match status" value="5"/>
</dbReference>
<feature type="domain" description="Fibronectin type-III" evidence="13">
    <location>
        <begin position="371"/>
        <end position="465"/>
    </location>
</feature>
<reference evidence="14 15" key="1">
    <citation type="journal article" date="2022" name="G3 (Bethesda)">
        <title>Evaluating Illumina-, Nanopore-, and PacBio-based genome assembly strategies with the bald notothen, Trematomus borchgrevinki.</title>
        <authorList>
            <person name="Rayamajhi N."/>
            <person name="Cheng C.C."/>
            <person name="Catchen J.M."/>
        </authorList>
    </citation>
    <scope>NUCLEOTIDE SEQUENCE [LARGE SCALE GENOMIC DNA]</scope>
    <source>
        <strain evidence="14">AGRC-2024</strain>
    </source>
</reference>
<evidence type="ECO:0000259" key="13">
    <source>
        <dbReference type="PROSITE" id="PS50853"/>
    </source>
</evidence>
<feature type="signal peptide" evidence="12">
    <location>
        <begin position="1"/>
        <end position="20"/>
    </location>
</feature>
<dbReference type="InterPro" id="IPR052672">
    <property type="entry name" value="Type1_Cytokine_Rcpt_Type2"/>
</dbReference>
<evidence type="ECO:0000256" key="1">
    <source>
        <dbReference type="ARBA" id="ARBA00004479"/>
    </source>
</evidence>
<feature type="region of interest" description="Disordered" evidence="10">
    <location>
        <begin position="674"/>
        <end position="695"/>
    </location>
</feature>
<dbReference type="SMART" id="SM00060">
    <property type="entry name" value="FN3"/>
    <property type="match status" value="3"/>
</dbReference>
<feature type="chain" id="PRO_5044757780" description="Fibronectin type-III domain-containing protein" evidence="12">
    <location>
        <begin position="21"/>
        <end position="838"/>
    </location>
</feature>
<evidence type="ECO:0000256" key="4">
    <source>
        <dbReference type="ARBA" id="ARBA00022729"/>
    </source>
</evidence>
<evidence type="ECO:0000256" key="5">
    <source>
        <dbReference type="ARBA" id="ARBA00022737"/>
    </source>
</evidence>
<evidence type="ECO:0000256" key="6">
    <source>
        <dbReference type="ARBA" id="ARBA00022989"/>
    </source>
</evidence>
<dbReference type="InterPro" id="IPR003961">
    <property type="entry name" value="FN3_dom"/>
</dbReference>
<keyword evidence="9" id="KW-0325">Glycoprotein</keyword>
<evidence type="ECO:0000256" key="9">
    <source>
        <dbReference type="ARBA" id="ARBA00023180"/>
    </source>
</evidence>
<comment type="subcellular location">
    <subcellularLocation>
        <location evidence="1">Membrane</location>
        <topology evidence="1">Single-pass type I membrane protein</topology>
    </subcellularLocation>
</comment>
<evidence type="ECO:0000256" key="11">
    <source>
        <dbReference type="SAM" id="Phobius"/>
    </source>
</evidence>
<evidence type="ECO:0000313" key="15">
    <source>
        <dbReference type="Proteomes" id="UP001619887"/>
    </source>
</evidence>
<dbReference type="InterPro" id="IPR013783">
    <property type="entry name" value="Ig-like_fold"/>
</dbReference>
<keyword evidence="3 11" id="KW-0812">Transmembrane</keyword>
<sequence>MEWPRAVLWTCLLGAGLTLALPPAFSVTPPEAHPHAPRLLRCVFLNRANVTCHWEAGDNHTTQYTLQVQLVFISTLSSDCTTDSFLRLPPNSSDKKFTCITPNTRCTAALESTGVRNCFCISITAHGPKHNITSRPRCQLGRTEVMLPPADLTSTKSVGGSPRCLTVTWRRTLSLFPVAPSEIKAGKLNSQIEFNFTAQGQEAIQIHPQVQNVTVTGDSVCYEVCIFRPDTLYNIRLRHRFRGPESPWSPWSNTCLGRTGEDAPSAAPAFWRQVRQTDKEGWRLITLLWKPLPHSLANGRVLFYNVTCQTEGSHVLNDHGSCRDLHLTSTSCSLLLPAGRCSCALTASTSAGASAEARIWFSGASDTDPAAPSQFTVSPLNDSGLDVRWTAPVDPSMNGFVLEWFAVREKNSSVLHWELLNRSCTQRVITEGVKPMECYAVSVRALYGERGARQNRTAHVYTRQGAPSAGPKVSVHKISGSKVDLTWIPVPVELLHGFIRNFTIFYITPDHSTERVTVPGQALGYTLEDLSPGNYDIFMQANTDAGAGAAGPKARVHIGSEEVSIVLYVVLPLILTSLALVLMACLAQSKKVKQKLCRDIPNPSKSSLARWSPNIYLESIKRPTMAEKAEILYSEVILLDECELQSPDTDQDLDYQKSLQTYFCHCNSSLPVSGAPTPGNTRKSENDCIKSPTRARMTSDTDISSIYAKVVFPEMLQSVPSPLTYLQSNTWQHSSVSVTDVKRQLGGDSEPSVSSRRSESPPYQTDELKNVPLHKHQSPVSSQSFSAQGTAPRHPSSQSLYKSVPSLQACPHLDDILSVSGSPSSHSIFVDFSYIPAV</sequence>
<protein>
    <recommendedName>
        <fullName evidence="13">Fibronectin type-III domain-containing protein</fullName>
    </recommendedName>
</protein>
<dbReference type="PROSITE" id="PS50853">
    <property type="entry name" value="FN3"/>
    <property type="match status" value="3"/>
</dbReference>
<evidence type="ECO:0000256" key="8">
    <source>
        <dbReference type="ARBA" id="ARBA00023170"/>
    </source>
</evidence>
<feature type="region of interest" description="Disordered" evidence="10">
    <location>
        <begin position="739"/>
        <end position="800"/>
    </location>
</feature>
<dbReference type="SUPFAM" id="SSF49265">
    <property type="entry name" value="Fibronectin type III"/>
    <property type="match status" value="2"/>
</dbReference>
<evidence type="ECO:0000256" key="3">
    <source>
        <dbReference type="ARBA" id="ARBA00022692"/>
    </source>
</evidence>
<keyword evidence="7 11" id="KW-0472">Membrane</keyword>
<evidence type="ECO:0000313" key="14">
    <source>
        <dbReference type="EMBL" id="KAL3049454.1"/>
    </source>
</evidence>
<evidence type="ECO:0000256" key="10">
    <source>
        <dbReference type="SAM" id="MobiDB-lite"/>
    </source>
</evidence>